<keyword evidence="5 9" id="KW-0798">TonB box</keyword>
<gene>
    <name evidence="13" type="ORF">FDK13_20060</name>
</gene>
<reference evidence="13 14" key="1">
    <citation type="submission" date="2019-05" db="EMBL/GenBank/DDBJ databases">
        <title>Dyadobacter AR-3-8 sp. nov., isolated from arctic soil.</title>
        <authorList>
            <person name="Chaudhary D.K."/>
        </authorList>
    </citation>
    <scope>NUCLEOTIDE SEQUENCE [LARGE SCALE GENOMIC DNA]</scope>
    <source>
        <strain evidence="13 14">AR-3-8</strain>
    </source>
</reference>
<dbReference type="InterPro" id="IPR008969">
    <property type="entry name" value="CarboxyPept-like_regulatory"/>
</dbReference>
<dbReference type="InterPro" id="IPR039426">
    <property type="entry name" value="TonB-dep_rcpt-like"/>
</dbReference>
<dbReference type="Gene3D" id="2.60.40.1120">
    <property type="entry name" value="Carboxypeptidase-like, regulatory domain"/>
    <property type="match status" value="1"/>
</dbReference>
<evidence type="ECO:0000256" key="4">
    <source>
        <dbReference type="ARBA" id="ARBA00022692"/>
    </source>
</evidence>
<dbReference type="InterPro" id="IPR037066">
    <property type="entry name" value="Plug_dom_sf"/>
</dbReference>
<evidence type="ECO:0000256" key="8">
    <source>
        <dbReference type="PROSITE-ProRule" id="PRU01360"/>
    </source>
</evidence>
<dbReference type="Gene3D" id="2.170.130.10">
    <property type="entry name" value="TonB-dependent receptor, plug domain"/>
    <property type="match status" value="1"/>
</dbReference>
<comment type="caution">
    <text evidence="13">The sequence shown here is derived from an EMBL/GenBank/DDBJ whole genome shotgun (WGS) entry which is preliminary data.</text>
</comment>
<feature type="domain" description="TonB-dependent receptor plug" evidence="12">
    <location>
        <begin position="136"/>
        <end position="257"/>
    </location>
</feature>
<dbReference type="InterPro" id="IPR023997">
    <property type="entry name" value="TonB-dep_OMP_SusC/RagA_CS"/>
</dbReference>
<dbReference type="Proteomes" id="UP000304900">
    <property type="component" value="Unassembled WGS sequence"/>
</dbReference>
<dbReference type="Gene3D" id="2.40.170.20">
    <property type="entry name" value="TonB-dependent receptor, beta-barrel domain"/>
    <property type="match status" value="1"/>
</dbReference>
<evidence type="ECO:0000256" key="7">
    <source>
        <dbReference type="ARBA" id="ARBA00023237"/>
    </source>
</evidence>
<dbReference type="RefSeq" id="WP_137341788.1">
    <property type="nucleotide sequence ID" value="NZ_BSQH01000002.1"/>
</dbReference>
<evidence type="ECO:0000256" key="3">
    <source>
        <dbReference type="ARBA" id="ARBA00022452"/>
    </source>
</evidence>
<sequence length="1112" mass="120537">MKRPILKFTMRTMLVAGAVFFCLPANNTARAERARQISRTAEIEISGVITSKEDGSPLPGASVMVKGDVNSGTTTDENGKFRLKASENSTLIVSFIGYVTQEIQVAGKSIINMTLVADHRLLNEVVVTALGVTREKKSLGYSIQEVKGAELTRSNEQNVLNSLSGKVAGVQITAGSGAVGSGTRIVLRGNNSFGNNQPLFVVDGVPISNFSTNTSSGGGVDYGNAVAEIDPNNIASMSVLKGANAAALYGYQAANGVILITTKNGKGSGKGTSVSYSGGFSYEKPYIFPKYQNQYGQGVYGEEYMWKKNGGSLSYQDYATSTGFTYKDGLGNGINDGVDESWGPRLDAGLLIPQYNSPLDANGNRTATPWVSHPNNVKDFFQTGYTIDNSVAIASSSETGDTRLSFGQQKQIGTIPNTDQKRYTIQLNTTQNITKRLKTNALINYVRTANDNLVGQGYHSNNPMQSIGGWFGRQVDMADLKAHSNETFANGMPYNWNNNFHDNPYFNVNNNTHSRYKDRVFGNVSATYKFGEWLSAMARIGTDWSAEQRKEIIHNKSNETLTSMADKTWGGGKFTESKYNINEINADLILTGHGNVTKDLTLSYTAGANYRNYNYNYSSLGAAQLTVPDLFTISNAKGSPTTAMTTNKLRTNSVYGQASLGYKDYLYLDLTARNDWSSTLPRGNWSYFYPSASLSWVFTNVIPVNSEILSFGKLRASWASVGNGGSPYQLQSTYIANATPANATAFNGVTLYSISSTLPPLNLKPEKAKSTEVGFELQFLNRRIGLDATYYNKITTNQIMQVNISGASGYSAMQLNAGEIQNKGIELQLTAGIIRNPGGFNWDISANWAKNKSMVNELYQDPTTGQKLEAYTITSVWGLTVDAVPGQAYGVMRGSTFARDASTGAIIVGSNGLPTYNSTPTAVGNVMPDWVGGITNSFTYKNFNFNFLLDMRKGGDVFSVTQWFGLQSGVTAPTVAGGIRENGLVVGQDVLKNEKVTMADGTPNTIRVGARDYFQSLWGGRETAIVDGSFVKLRQIELGYQLPSAFTSKYPWLKGAGISLFARNVALLYTSKSNVAHIDPETGFGVGNDGLGIEQYQIPSNRSIGVKLNVKF</sequence>
<evidence type="ECO:0000259" key="12">
    <source>
        <dbReference type="Pfam" id="PF07715"/>
    </source>
</evidence>
<comment type="subcellular location">
    <subcellularLocation>
        <location evidence="1 8">Cell outer membrane</location>
        <topology evidence="1 8">Multi-pass membrane protein</topology>
    </subcellularLocation>
</comment>
<accession>A0A4U6D0B4</accession>
<dbReference type="InterPro" id="IPR012910">
    <property type="entry name" value="Plug_dom"/>
</dbReference>
<evidence type="ECO:0000256" key="5">
    <source>
        <dbReference type="ARBA" id="ARBA00023077"/>
    </source>
</evidence>
<dbReference type="NCBIfam" id="TIGR04057">
    <property type="entry name" value="SusC_RagA_signa"/>
    <property type="match status" value="1"/>
</dbReference>
<dbReference type="InterPro" id="IPR000531">
    <property type="entry name" value="Beta-barrel_TonB"/>
</dbReference>
<keyword evidence="4 8" id="KW-0812">Transmembrane</keyword>
<evidence type="ECO:0000256" key="6">
    <source>
        <dbReference type="ARBA" id="ARBA00023136"/>
    </source>
</evidence>
<organism evidence="13 14">
    <name type="scientific">Dyadobacter frigoris</name>
    <dbReference type="NCBI Taxonomy" id="2576211"/>
    <lineage>
        <taxon>Bacteria</taxon>
        <taxon>Pseudomonadati</taxon>
        <taxon>Bacteroidota</taxon>
        <taxon>Cytophagia</taxon>
        <taxon>Cytophagales</taxon>
        <taxon>Spirosomataceae</taxon>
        <taxon>Dyadobacter</taxon>
    </lineage>
</organism>
<keyword evidence="7 8" id="KW-0998">Cell outer membrane</keyword>
<keyword evidence="3 8" id="KW-1134">Transmembrane beta strand</keyword>
<dbReference type="SUPFAM" id="SSF49464">
    <property type="entry name" value="Carboxypeptidase regulatory domain-like"/>
    <property type="match status" value="1"/>
</dbReference>
<dbReference type="OrthoDB" id="9768177at2"/>
<dbReference type="AlphaFoldDB" id="A0A4U6D0B4"/>
<keyword evidence="10" id="KW-0732">Signal</keyword>
<keyword evidence="6 8" id="KW-0472">Membrane</keyword>
<protein>
    <submittedName>
        <fullName evidence="13">SusC/RagA family TonB-linked outer membrane protein</fullName>
    </submittedName>
</protein>
<evidence type="ECO:0000313" key="13">
    <source>
        <dbReference type="EMBL" id="TKT90620.1"/>
    </source>
</evidence>
<proteinExistence type="inferred from homology"/>
<evidence type="ECO:0000256" key="10">
    <source>
        <dbReference type="SAM" id="SignalP"/>
    </source>
</evidence>
<dbReference type="Pfam" id="PF13715">
    <property type="entry name" value="CarbopepD_reg_2"/>
    <property type="match status" value="1"/>
</dbReference>
<dbReference type="EMBL" id="SZVO01000009">
    <property type="protein sequence ID" value="TKT90620.1"/>
    <property type="molecule type" value="Genomic_DNA"/>
</dbReference>
<name>A0A4U6D0B4_9BACT</name>
<feature type="chain" id="PRO_5020949543" evidence="10">
    <location>
        <begin position="32"/>
        <end position="1112"/>
    </location>
</feature>
<feature type="domain" description="TonB-dependent receptor-like beta-barrel" evidence="11">
    <location>
        <begin position="490"/>
        <end position="916"/>
    </location>
</feature>
<dbReference type="InterPro" id="IPR023996">
    <property type="entry name" value="TonB-dep_OMP_SusC/RagA"/>
</dbReference>
<dbReference type="InterPro" id="IPR036942">
    <property type="entry name" value="Beta-barrel_TonB_sf"/>
</dbReference>
<dbReference type="SUPFAM" id="SSF56935">
    <property type="entry name" value="Porins"/>
    <property type="match status" value="1"/>
</dbReference>
<evidence type="ECO:0000256" key="1">
    <source>
        <dbReference type="ARBA" id="ARBA00004571"/>
    </source>
</evidence>
<feature type="signal peptide" evidence="10">
    <location>
        <begin position="1"/>
        <end position="31"/>
    </location>
</feature>
<dbReference type="Pfam" id="PF07715">
    <property type="entry name" value="Plug"/>
    <property type="match status" value="1"/>
</dbReference>
<evidence type="ECO:0000256" key="2">
    <source>
        <dbReference type="ARBA" id="ARBA00022448"/>
    </source>
</evidence>
<keyword evidence="2 8" id="KW-0813">Transport</keyword>
<dbReference type="PROSITE" id="PS52016">
    <property type="entry name" value="TONB_DEPENDENT_REC_3"/>
    <property type="match status" value="1"/>
</dbReference>
<evidence type="ECO:0000313" key="14">
    <source>
        <dbReference type="Proteomes" id="UP000304900"/>
    </source>
</evidence>
<evidence type="ECO:0000256" key="9">
    <source>
        <dbReference type="RuleBase" id="RU003357"/>
    </source>
</evidence>
<dbReference type="GO" id="GO:0009279">
    <property type="term" value="C:cell outer membrane"/>
    <property type="evidence" value="ECO:0007669"/>
    <property type="project" value="UniProtKB-SubCell"/>
</dbReference>
<dbReference type="NCBIfam" id="TIGR04056">
    <property type="entry name" value="OMP_RagA_SusC"/>
    <property type="match status" value="1"/>
</dbReference>
<comment type="similarity">
    <text evidence="8 9">Belongs to the TonB-dependent receptor family.</text>
</comment>
<evidence type="ECO:0000259" key="11">
    <source>
        <dbReference type="Pfam" id="PF00593"/>
    </source>
</evidence>
<dbReference type="Pfam" id="PF00593">
    <property type="entry name" value="TonB_dep_Rec_b-barrel"/>
    <property type="match status" value="1"/>
</dbReference>
<keyword evidence="14" id="KW-1185">Reference proteome</keyword>